<dbReference type="GO" id="GO:0006261">
    <property type="term" value="P:DNA-templated DNA replication"/>
    <property type="evidence" value="ECO:0007669"/>
    <property type="project" value="TreeGrafter"/>
</dbReference>
<dbReference type="EC" id="2.7.7.7" evidence="1"/>
<proteinExistence type="inferred from homology"/>
<dbReference type="AlphaFoldDB" id="A0A1G6KE96"/>
<keyword evidence="5" id="KW-0235">DNA replication</keyword>
<dbReference type="EMBL" id="FMYP01000024">
    <property type="protein sequence ID" value="SDC29283.1"/>
    <property type="molecule type" value="Genomic_DNA"/>
</dbReference>
<organism evidence="11 12">
    <name type="scientific">Williamwhitmania taraxaci</name>
    <dbReference type="NCBI Taxonomy" id="1640674"/>
    <lineage>
        <taxon>Bacteria</taxon>
        <taxon>Pseudomonadati</taxon>
        <taxon>Bacteroidota</taxon>
        <taxon>Bacteroidia</taxon>
        <taxon>Bacteroidales</taxon>
        <taxon>Williamwhitmaniaceae</taxon>
        <taxon>Williamwhitmania</taxon>
    </lineage>
</organism>
<dbReference type="Gene3D" id="1.10.8.60">
    <property type="match status" value="1"/>
</dbReference>
<reference evidence="11 12" key="1">
    <citation type="submission" date="2016-09" db="EMBL/GenBank/DDBJ databases">
        <authorList>
            <person name="Capua I."/>
            <person name="De Benedictis P."/>
            <person name="Joannis T."/>
            <person name="Lombin L.H."/>
            <person name="Cattoli G."/>
        </authorList>
    </citation>
    <scope>NUCLEOTIDE SEQUENCE [LARGE SCALE GENOMIC DNA]</scope>
    <source>
        <strain evidence="11 12">A7P-90m</strain>
    </source>
</reference>
<evidence type="ECO:0000313" key="12">
    <source>
        <dbReference type="Proteomes" id="UP000199452"/>
    </source>
</evidence>
<gene>
    <name evidence="11" type="ORF">SAMN05216323_102448</name>
</gene>
<dbReference type="GO" id="GO:0003887">
    <property type="term" value="F:DNA-directed DNA polymerase activity"/>
    <property type="evidence" value="ECO:0007669"/>
    <property type="project" value="UniProtKB-KW"/>
</dbReference>
<protein>
    <recommendedName>
        <fullName evidence="2">DNA polymerase III subunit delta</fullName>
        <ecNumber evidence="1">2.7.7.7</ecNumber>
    </recommendedName>
</protein>
<dbReference type="SUPFAM" id="SSF52540">
    <property type="entry name" value="P-loop containing nucleoside triphosphate hydrolases"/>
    <property type="match status" value="1"/>
</dbReference>
<dbReference type="Pfam" id="PF21694">
    <property type="entry name" value="DNA_pol3_delta_C"/>
    <property type="match status" value="1"/>
</dbReference>
<dbReference type="PANTHER" id="PTHR34388:SF1">
    <property type="entry name" value="DNA POLYMERASE III SUBUNIT DELTA"/>
    <property type="match status" value="1"/>
</dbReference>
<evidence type="ECO:0000256" key="6">
    <source>
        <dbReference type="ARBA" id="ARBA00022932"/>
    </source>
</evidence>
<evidence type="ECO:0000259" key="9">
    <source>
        <dbReference type="Pfam" id="PF06144"/>
    </source>
</evidence>
<dbReference type="GO" id="GO:0003677">
    <property type="term" value="F:DNA binding"/>
    <property type="evidence" value="ECO:0007669"/>
    <property type="project" value="InterPro"/>
</dbReference>
<feature type="domain" description="DNA polymerase III delta subunit-like C-terminal" evidence="10">
    <location>
        <begin position="217"/>
        <end position="319"/>
    </location>
</feature>
<dbReference type="InterPro" id="IPR010372">
    <property type="entry name" value="DNA_pol3_delta_N"/>
</dbReference>
<dbReference type="InterPro" id="IPR005790">
    <property type="entry name" value="DNA_polIII_delta"/>
</dbReference>
<evidence type="ECO:0000256" key="1">
    <source>
        <dbReference type="ARBA" id="ARBA00012417"/>
    </source>
</evidence>
<comment type="catalytic activity">
    <reaction evidence="8">
        <text>DNA(n) + a 2'-deoxyribonucleoside 5'-triphosphate = DNA(n+1) + diphosphate</text>
        <dbReference type="Rhea" id="RHEA:22508"/>
        <dbReference type="Rhea" id="RHEA-COMP:17339"/>
        <dbReference type="Rhea" id="RHEA-COMP:17340"/>
        <dbReference type="ChEBI" id="CHEBI:33019"/>
        <dbReference type="ChEBI" id="CHEBI:61560"/>
        <dbReference type="ChEBI" id="CHEBI:173112"/>
        <dbReference type="EC" id="2.7.7.7"/>
    </reaction>
</comment>
<evidence type="ECO:0000256" key="4">
    <source>
        <dbReference type="ARBA" id="ARBA00022695"/>
    </source>
</evidence>
<dbReference type="Gene3D" id="3.40.50.300">
    <property type="entry name" value="P-loop containing nucleotide triphosphate hydrolases"/>
    <property type="match status" value="1"/>
</dbReference>
<feature type="domain" description="DNA polymerase III delta N-terminal" evidence="9">
    <location>
        <begin position="26"/>
        <end position="134"/>
    </location>
</feature>
<evidence type="ECO:0000256" key="8">
    <source>
        <dbReference type="ARBA" id="ARBA00049244"/>
    </source>
</evidence>
<keyword evidence="3" id="KW-0808">Transferase</keyword>
<dbReference type="NCBIfam" id="TIGR01128">
    <property type="entry name" value="holA"/>
    <property type="match status" value="1"/>
</dbReference>
<dbReference type="Proteomes" id="UP000199452">
    <property type="component" value="Unassembled WGS sequence"/>
</dbReference>
<dbReference type="GO" id="GO:0009360">
    <property type="term" value="C:DNA polymerase III complex"/>
    <property type="evidence" value="ECO:0007669"/>
    <property type="project" value="InterPro"/>
</dbReference>
<dbReference type="InterPro" id="IPR027417">
    <property type="entry name" value="P-loop_NTPase"/>
</dbReference>
<dbReference type="InterPro" id="IPR048466">
    <property type="entry name" value="DNA_pol3_delta-like_C"/>
</dbReference>
<evidence type="ECO:0000256" key="5">
    <source>
        <dbReference type="ARBA" id="ARBA00022705"/>
    </source>
</evidence>
<keyword evidence="12" id="KW-1185">Reference proteome</keyword>
<name>A0A1G6KE96_9BACT</name>
<dbReference type="OrthoDB" id="1172326at2"/>
<evidence type="ECO:0000256" key="3">
    <source>
        <dbReference type="ARBA" id="ARBA00022679"/>
    </source>
</evidence>
<dbReference type="Gene3D" id="1.20.272.10">
    <property type="match status" value="1"/>
</dbReference>
<evidence type="ECO:0000256" key="7">
    <source>
        <dbReference type="ARBA" id="ARBA00034754"/>
    </source>
</evidence>
<dbReference type="STRING" id="1640674.SAMN05216323_102448"/>
<sequence length="340" mass="38313">MAKNNAVGEYQRIIKDLKAKIYKPIYVLMGEEAYYIDQITNYISANVLSDAEKAFNQLTLYGKDVDAAAIINAARKFPMMGTHQVIIVKEAQNLKAIGDLDMYVQAPQKSTILVIAAKHKAIDKRTKFLKKAAEIGEVFESSKLYDSDIPQWISTYLKAKDITISEKAAFLLKEYLGTDLSKIANELEKLMITLPAGSKSINDDNVIQNIGISKDYNTFELNKAISNRDMLKGLMIADYFARNPKDNPMVLTIISLFNHFSKLLTYHMLKDKSKESVAAKLKINPYFVNDYKSAAQNFSATKTVQVINLLREYDMKSKGWGGNTSSDGELLKELLLKILY</sequence>
<accession>A0A1G6KE96</accession>
<dbReference type="InterPro" id="IPR008921">
    <property type="entry name" value="DNA_pol3_clamp-load_cplx_C"/>
</dbReference>
<keyword evidence="6" id="KW-0239">DNA-directed DNA polymerase</keyword>
<dbReference type="SUPFAM" id="SSF48019">
    <property type="entry name" value="post-AAA+ oligomerization domain-like"/>
    <property type="match status" value="1"/>
</dbReference>
<evidence type="ECO:0000313" key="11">
    <source>
        <dbReference type="EMBL" id="SDC29283.1"/>
    </source>
</evidence>
<comment type="similarity">
    <text evidence="7">Belongs to the DNA polymerase HolA subunit family.</text>
</comment>
<dbReference type="RefSeq" id="WP_092437753.1">
    <property type="nucleotide sequence ID" value="NZ_FMYP01000024.1"/>
</dbReference>
<dbReference type="Pfam" id="PF06144">
    <property type="entry name" value="DNA_pol3_delta"/>
    <property type="match status" value="1"/>
</dbReference>
<dbReference type="PANTHER" id="PTHR34388">
    <property type="entry name" value="DNA POLYMERASE III SUBUNIT DELTA"/>
    <property type="match status" value="1"/>
</dbReference>
<keyword evidence="4" id="KW-0548">Nucleotidyltransferase</keyword>
<evidence type="ECO:0000259" key="10">
    <source>
        <dbReference type="Pfam" id="PF21694"/>
    </source>
</evidence>
<evidence type="ECO:0000256" key="2">
    <source>
        <dbReference type="ARBA" id="ARBA00017703"/>
    </source>
</evidence>